<dbReference type="GO" id="GO:0004842">
    <property type="term" value="F:ubiquitin-protein transferase activity"/>
    <property type="evidence" value="ECO:0000318"/>
    <property type="project" value="GO_Central"/>
</dbReference>
<comment type="catalytic activity">
    <reaction evidence="1">
        <text>S-ubiquitinyl-[E2 ubiquitin-conjugating enzyme]-L-cysteine + [acceptor protein]-L-lysine = [E2 ubiquitin-conjugating enzyme]-L-cysteine + N(6)-ubiquitinyl-[acceptor protein]-L-lysine.</text>
        <dbReference type="EC" id="2.3.2.27"/>
    </reaction>
</comment>
<dbReference type="Pfam" id="PF13639">
    <property type="entry name" value="zf-RING_2"/>
    <property type="match status" value="1"/>
</dbReference>
<keyword evidence="5 8" id="KW-0863">Zinc-finger</keyword>
<dbReference type="AlphaFoldDB" id="G7JY44"/>
<evidence type="ECO:0000256" key="1">
    <source>
        <dbReference type="ARBA" id="ARBA00000900"/>
    </source>
</evidence>
<reference evidence="12" key="3">
    <citation type="submission" date="2015-04" db="UniProtKB">
        <authorList>
            <consortium name="EnsemblPlants"/>
        </authorList>
    </citation>
    <scope>IDENTIFICATION</scope>
    <source>
        <strain evidence="12">cv. Jemalong A17</strain>
    </source>
</reference>
<dbReference type="Gene3D" id="3.30.40.10">
    <property type="entry name" value="Zinc/RING finger domain, C3HC4 (zinc finger)"/>
    <property type="match status" value="1"/>
</dbReference>
<dbReference type="GO" id="GO:0061630">
    <property type="term" value="F:ubiquitin protein ligase activity"/>
    <property type="evidence" value="ECO:0007669"/>
    <property type="project" value="UniProtKB-EC"/>
</dbReference>
<gene>
    <name evidence="11" type="ordered locus">MTR_5g046970</name>
</gene>
<evidence type="ECO:0000313" key="13">
    <source>
        <dbReference type="Proteomes" id="UP000002051"/>
    </source>
</evidence>
<keyword evidence="9" id="KW-0812">Transmembrane</keyword>
<dbReference type="PANTHER" id="PTHR46463:SF90">
    <property type="entry name" value="ANAPHASE-PROMOTING COMPLEX SUBUNIT 11 RING-H2 FINGER PROTEIN"/>
    <property type="match status" value="1"/>
</dbReference>
<dbReference type="EnsemblPlants" id="AES97203">
    <property type="protein sequence ID" value="AES97203"/>
    <property type="gene ID" value="MTR_5g046970"/>
</dbReference>
<evidence type="ECO:0000256" key="7">
    <source>
        <dbReference type="ARBA" id="ARBA00022833"/>
    </source>
</evidence>
<evidence type="ECO:0000256" key="8">
    <source>
        <dbReference type="PROSITE-ProRule" id="PRU00175"/>
    </source>
</evidence>
<reference evidence="11 13" key="2">
    <citation type="journal article" date="2014" name="BMC Genomics">
        <title>An improved genome release (version Mt4.0) for the model legume Medicago truncatula.</title>
        <authorList>
            <person name="Tang H."/>
            <person name="Krishnakumar V."/>
            <person name="Bidwell S."/>
            <person name="Rosen B."/>
            <person name="Chan A."/>
            <person name="Zhou S."/>
            <person name="Gentzbittel L."/>
            <person name="Childs K.L."/>
            <person name="Yandell M."/>
            <person name="Gundlach H."/>
            <person name="Mayer K.F."/>
            <person name="Schwartz D.C."/>
            <person name="Town C.D."/>
        </authorList>
    </citation>
    <scope>GENOME REANNOTATION</scope>
    <source>
        <strain evidence="12 13">cv. Jemalong A17</strain>
    </source>
</reference>
<dbReference type="PaxDb" id="3880-AES97203"/>
<dbReference type="eggNOG" id="KOG0800">
    <property type="taxonomic scope" value="Eukaryota"/>
</dbReference>
<dbReference type="PANTHER" id="PTHR46463">
    <property type="entry name" value="ZINC FINGER, RING/FYVE/PHD-TYPE"/>
    <property type="match status" value="1"/>
</dbReference>
<dbReference type="SUPFAM" id="SSF57850">
    <property type="entry name" value="RING/U-box"/>
    <property type="match status" value="1"/>
</dbReference>
<evidence type="ECO:0000256" key="6">
    <source>
        <dbReference type="ARBA" id="ARBA00022786"/>
    </source>
</evidence>
<keyword evidence="9" id="KW-1133">Transmembrane helix</keyword>
<evidence type="ECO:0000256" key="4">
    <source>
        <dbReference type="ARBA" id="ARBA00022723"/>
    </source>
</evidence>
<dbReference type="GO" id="GO:0008270">
    <property type="term" value="F:zinc ion binding"/>
    <property type="evidence" value="ECO:0007669"/>
    <property type="project" value="UniProtKB-KW"/>
</dbReference>
<protein>
    <recommendedName>
        <fullName evidence="2">RING-type E3 ubiquitin transferase</fullName>
        <ecNumber evidence="2">2.3.2.27</ecNumber>
    </recommendedName>
</protein>
<dbReference type="Proteomes" id="UP000002051">
    <property type="component" value="Chromosome 5"/>
</dbReference>
<feature type="domain" description="RING-type" evidence="10">
    <location>
        <begin position="84"/>
        <end position="125"/>
    </location>
</feature>
<keyword evidence="13" id="KW-1185">Reference proteome</keyword>
<reference evidence="11 13" key="1">
    <citation type="journal article" date="2011" name="Nature">
        <title>The Medicago genome provides insight into the evolution of rhizobial symbioses.</title>
        <authorList>
            <person name="Young N.D."/>
            <person name="Debelle F."/>
            <person name="Oldroyd G.E."/>
            <person name="Geurts R."/>
            <person name="Cannon S.B."/>
            <person name="Udvardi M.K."/>
            <person name="Benedito V.A."/>
            <person name="Mayer K.F."/>
            <person name="Gouzy J."/>
            <person name="Schoof H."/>
            <person name="Van de Peer Y."/>
            <person name="Proost S."/>
            <person name="Cook D.R."/>
            <person name="Meyers B.C."/>
            <person name="Spannagl M."/>
            <person name="Cheung F."/>
            <person name="De Mita S."/>
            <person name="Krishnakumar V."/>
            <person name="Gundlach H."/>
            <person name="Zhou S."/>
            <person name="Mudge J."/>
            <person name="Bharti A.K."/>
            <person name="Murray J.D."/>
            <person name="Naoumkina M.A."/>
            <person name="Rosen B."/>
            <person name="Silverstein K.A."/>
            <person name="Tang H."/>
            <person name="Rombauts S."/>
            <person name="Zhao P.X."/>
            <person name="Zhou P."/>
            <person name="Barbe V."/>
            <person name="Bardou P."/>
            <person name="Bechner M."/>
            <person name="Bellec A."/>
            <person name="Berger A."/>
            <person name="Berges H."/>
            <person name="Bidwell S."/>
            <person name="Bisseling T."/>
            <person name="Choisne N."/>
            <person name="Couloux A."/>
            <person name="Denny R."/>
            <person name="Deshpande S."/>
            <person name="Dai X."/>
            <person name="Doyle J.J."/>
            <person name="Dudez A.M."/>
            <person name="Farmer A.D."/>
            <person name="Fouteau S."/>
            <person name="Franken C."/>
            <person name="Gibelin C."/>
            <person name="Gish J."/>
            <person name="Goldstein S."/>
            <person name="Gonzalez A.J."/>
            <person name="Green P.J."/>
            <person name="Hallab A."/>
            <person name="Hartog M."/>
            <person name="Hua A."/>
            <person name="Humphray S.J."/>
            <person name="Jeong D.H."/>
            <person name="Jing Y."/>
            <person name="Jocker A."/>
            <person name="Kenton S.M."/>
            <person name="Kim D.J."/>
            <person name="Klee K."/>
            <person name="Lai H."/>
            <person name="Lang C."/>
            <person name="Lin S."/>
            <person name="Macmil S.L."/>
            <person name="Magdelenat G."/>
            <person name="Matthews L."/>
            <person name="McCorrison J."/>
            <person name="Monaghan E.L."/>
            <person name="Mun J.H."/>
            <person name="Najar F.Z."/>
            <person name="Nicholson C."/>
            <person name="Noirot C."/>
            <person name="O'Bleness M."/>
            <person name="Paule C.R."/>
            <person name="Poulain J."/>
            <person name="Prion F."/>
            <person name="Qin B."/>
            <person name="Qu C."/>
            <person name="Retzel E.F."/>
            <person name="Riddle C."/>
            <person name="Sallet E."/>
            <person name="Samain S."/>
            <person name="Samson N."/>
            <person name="Sanders I."/>
            <person name="Saurat O."/>
            <person name="Scarpelli C."/>
            <person name="Schiex T."/>
            <person name="Segurens B."/>
            <person name="Severin A.J."/>
            <person name="Sherrier D.J."/>
            <person name="Shi R."/>
            <person name="Sims S."/>
            <person name="Singer S.R."/>
            <person name="Sinharoy S."/>
            <person name="Sterck L."/>
            <person name="Viollet A."/>
            <person name="Wang B.B."/>
            <person name="Wang K."/>
            <person name="Wang M."/>
            <person name="Wang X."/>
            <person name="Warfsmann J."/>
            <person name="Weissenbach J."/>
            <person name="White D.D."/>
            <person name="White J.D."/>
            <person name="Wiley G.B."/>
            <person name="Wincker P."/>
            <person name="Xing Y."/>
            <person name="Yang L."/>
            <person name="Yao Z."/>
            <person name="Ying F."/>
            <person name="Zhai J."/>
            <person name="Zhou L."/>
            <person name="Zuber A."/>
            <person name="Denarie J."/>
            <person name="Dixon R.A."/>
            <person name="May G.D."/>
            <person name="Schwartz D.C."/>
            <person name="Rogers J."/>
            <person name="Quetier F."/>
            <person name="Town C.D."/>
            <person name="Roe B.A."/>
        </authorList>
    </citation>
    <scope>NUCLEOTIDE SEQUENCE [LARGE SCALE GENOMIC DNA]</scope>
    <source>
        <strain evidence="11">A17</strain>
        <strain evidence="12 13">cv. Jemalong A17</strain>
    </source>
</reference>
<dbReference type="SMART" id="SM00184">
    <property type="entry name" value="RING"/>
    <property type="match status" value="1"/>
</dbReference>
<keyword evidence="9" id="KW-0472">Membrane</keyword>
<evidence type="ECO:0000256" key="3">
    <source>
        <dbReference type="ARBA" id="ARBA00022679"/>
    </source>
</evidence>
<evidence type="ECO:0000259" key="10">
    <source>
        <dbReference type="PROSITE" id="PS50089"/>
    </source>
</evidence>
<evidence type="ECO:0000313" key="12">
    <source>
        <dbReference type="EnsemblPlants" id="AES97203"/>
    </source>
</evidence>
<name>G7JY44_MEDTR</name>
<dbReference type="EMBL" id="CM001221">
    <property type="protein sequence ID" value="AES97203.1"/>
    <property type="molecule type" value="Genomic_DNA"/>
</dbReference>
<dbReference type="EC" id="2.3.2.27" evidence="2"/>
<organism evidence="11 13">
    <name type="scientific">Medicago truncatula</name>
    <name type="common">Barrel medic</name>
    <name type="synonym">Medicago tribuloides</name>
    <dbReference type="NCBI Taxonomy" id="3880"/>
    <lineage>
        <taxon>Eukaryota</taxon>
        <taxon>Viridiplantae</taxon>
        <taxon>Streptophyta</taxon>
        <taxon>Embryophyta</taxon>
        <taxon>Tracheophyta</taxon>
        <taxon>Spermatophyta</taxon>
        <taxon>Magnoliopsida</taxon>
        <taxon>eudicotyledons</taxon>
        <taxon>Gunneridae</taxon>
        <taxon>Pentapetalae</taxon>
        <taxon>rosids</taxon>
        <taxon>fabids</taxon>
        <taxon>Fabales</taxon>
        <taxon>Fabaceae</taxon>
        <taxon>Papilionoideae</taxon>
        <taxon>50 kb inversion clade</taxon>
        <taxon>NPAAA clade</taxon>
        <taxon>Hologalegina</taxon>
        <taxon>IRL clade</taxon>
        <taxon>Trifolieae</taxon>
        <taxon>Medicago</taxon>
    </lineage>
</organism>
<keyword evidence="3" id="KW-0808">Transferase</keyword>
<sequence length="160" mass="18434">MGAVNGCLRGSTPQTTHHYHHHHHHHHGTQDFNTSIVYSYRHMGSFSTPFPFSKNPAAANTKVEAKSTLKHVAHETESSDKDNCLICFEDYTDENPKIATRCCHHYHLSCIYEWMSMSKTCPVCRQVRNLQAFIAHFEIFLCLMTMCICVYKNYCDTKSC</sequence>
<evidence type="ECO:0000313" key="11">
    <source>
        <dbReference type="EMBL" id="AES97203.1"/>
    </source>
</evidence>
<dbReference type="InterPro" id="IPR013083">
    <property type="entry name" value="Znf_RING/FYVE/PHD"/>
</dbReference>
<evidence type="ECO:0000256" key="5">
    <source>
        <dbReference type="ARBA" id="ARBA00022771"/>
    </source>
</evidence>
<dbReference type="PROSITE" id="PS50089">
    <property type="entry name" value="ZF_RING_2"/>
    <property type="match status" value="1"/>
</dbReference>
<evidence type="ECO:0000256" key="2">
    <source>
        <dbReference type="ARBA" id="ARBA00012483"/>
    </source>
</evidence>
<evidence type="ECO:0000256" key="9">
    <source>
        <dbReference type="SAM" id="Phobius"/>
    </source>
</evidence>
<keyword evidence="6" id="KW-0833">Ubl conjugation pathway</keyword>
<dbReference type="InterPro" id="IPR001841">
    <property type="entry name" value="Znf_RING"/>
</dbReference>
<accession>G7JY44</accession>
<dbReference type="HOGENOM" id="CLU_1654775_0_0_1"/>
<keyword evidence="4" id="KW-0479">Metal-binding</keyword>
<proteinExistence type="predicted"/>
<feature type="transmembrane region" description="Helical" evidence="9">
    <location>
        <begin position="130"/>
        <end position="151"/>
    </location>
</feature>
<keyword evidence="7" id="KW-0862">Zinc</keyword>